<comment type="function">
    <text evidence="8">Subunit b, of the mitochondrial membrane ATP synthase complex (F(1)F(0) ATP synthase or Complex V) that produces ATP from ADP in the presence of a proton gradient across the membrane which is generated by electron transport complexes of the respiratory chain. ATP synthase complex consist of a soluble F(1) head domain - the catalytic core - and a membrane F(1) domain - the membrane proton channel. These two domains are linked by a central stalk rotating inside the F(1) region and a stationary peripheral stalk. During catalysis, ATP synthesis in the catalytic domain of F(1) is coupled via a rotary mechanism of the central stalk subunits to proton translocation. In vivo, can only synthesize ATP although its ATP hydrolase activity can be activated artificially in vitro. Part of the complex F(0) domain. Part of the complex F(0) domain and the peripheric stalk, which acts as a stator to hold the catalytic alpha(3)beta(3) subcomplex and subunit a/ATP6 static relative to the rotary elements.</text>
</comment>
<dbReference type="STRING" id="1173061.A0A0J9X8H1"/>
<reference evidence="10" key="2">
    <citation type="journal article" date="2020" name="Front. Microbiol.">
        <title>Phenotypic and Genetic Characterization of the Cheese Ripening Yeast Geotrichum candidum.</title>
        <authorList>
            <person name="Perkins V."/>
            <person name="Vignola S."/>
            <person name="Lessard M.H."/>
            <person name="Plante P.L."/>
            <person name="Corbeil J."/>
            <person name="Dugat-Bony E."/>
            <person name="Frenette M."/>
            <person name="Labrie S."/>
        </authorList>
    </citation>
    <scope>NUCLEOTIDE SEQUENCE</scope>
    <source>
        <strain evidence="10">LMA-70</strain>
    </source>
</reference>
<dbReference type="PANTHER" id="PTHR12733:SF3">
    <property type="entry name" value="ATP SYNTHASE F(0) COMPLEX SUBUNIT B1, MITOCHONDRIAL"/>
    <property type="match status" value="1"/>
</dbReference>
<dbReference type="GO" id="GO:0005743">
    <property type="term" value="C:mitochondrial inner membrane"/>
    <property type="evidence" value="ECO:0007669"/>
    <property type="project" value="UniProtKB-SubCell"/>
</dbReference>
<keyword evidence="6 8" id="KW-0496">Mitochondrion</keyword>
<dbReference type="Proteomes" id="UP000242525">
    <property type="component" value="Unassembled WGS sequence"/>
</dbReference>
<comment type="subcellular location">
    <subcellularLocation>
        <location evidence="8">Mitochondrion</location>
    </subcellularLocation>
    <subcellularLocation>
        <location evidence="8">Mitochondrion inner membrane</location>
    </subcellularLocation>
</comment>
<keyword evidence="11" id="KW-1185">Reference proteome</keyword>
<evidence type="ECO:0000256" key="2">
    <source>
        <dbReference type="ARBA" id="ARBA00022547"/>
    </source>
</evidence>
<gene>
    <name evidence="9" type="ORF">BN980_GECA05s02595g</name>
    <name evidence="10" type="ORF">DV451_003981</name>
</gene>
<accession>A0A0J9X8H1</accession>
<keyword evidence="3 8" id="KW-0375">Hydrogen ion transport</keyword>
<keyword evidence="2 8" id="KW-0138">CF(0)</keyword>
<dbReference type="InterPro" id="IPR008688">
    <property type="entry name" value="ATP_synth_Bsub_B/MI25"/>
</dbReference>
<keyword evidence="4 8" id="KW-0999">Mitochondrion inner membrane</keyword>
<comment type="subunit">
    <text evidence="8">F-type ATPases have 2 components, CF(1) - the catalytic core - and CF(0) - the membrane proton channel. In yeast, the dimeric form of ATP synthase consists of 17 polypeptides: alpha, beta, gamma, delta, epsilon, 4 (B), 5 (OSCP), 6 (A), 8, 9 (C), d, E (Tim11), f, g, h, i/j and k.</text>
</comment>
<dbReference type="Pfam" id="PF05405">
    <property type="entry name" value="Mt_ATP-synt_B"/>
    <property type="match status" value="1"/>
</dbReference>
<evidence type="ECO:0000256" key="4">
    <source>
        <dbReference type="ARBA" id="ARBA00022792"/>
    </source>
</evidence>
<organism evidence="9 11">
    <name type="scientific">Geotrichum candidum</name>
    <name type="common">Oospora lactis</name>
    <name type="synonym">Dipodascus geotrichum</name>
    <dbReference type="NCBI Taxonomy" id="1173061"/>
    <lineage>
        <taxon>Eukaryota</taxon>
        <taxon>Fungi</taxon>
        <taxon>Dikarya</taxon>
        <taxon>Ascomycota</taxon>
        <taxon>Saccharomycotina</taxon>
        <taxon>Dipodascomycetes</taxon>
        <taxon>Dipodascales</taxon>
        <taxon>Dipodascaceae</taxon>
        <taxon>Geotrichum</taxon>
    </lineage>
</organism>
<evidence type="ECO:0000256" key="1">
    <source>
        <dbReference type="ARBA" id="ARBA00022448"/>
    </source>
</evidence>
<evidence type="ECO:0000256" key="3">
    <source>
        <dbReference type="ARBA" id="ARBA00022781"/>
    </source>
</evidence>
<dbReference type="OrthoDB" id="67388at2759"/>
<comment type="similarity">
    <text evidence="8">Belongs to the eukaryotic ATPase B chain family.</text>
</comment>
<keyword evidence="1 8" id="KW-0813">Transport</keyword>
<dbReference type="InterPro" id="IPR013837">
    <property type="entry name" value="ATP_synth_F0_suB"/>
</dbReference>
<dbReference type="EMBL" id="CCBN010000005">
    <property type="protein sequence ID" value="CDO53495.1"/>
    <property type="molecule type" value="Genomic_DNA"/>
</dbReference>
<evidence type="ECO:0000256" key="8">
    <source>
        <dbReference type="RuleBase" id="RU368017"/>
    </source>
</evidence>
<dbReference type="AlphaFoldDB" id="A0A0J9X8H1"/>
<dbReference type="SUPFAM" id="SSF161060">
    <property type="entry name" value="ATP synthase B chain-like"/>
    <property type="match status" value="1"/>
</dbReference>
<dbReference type="GO" id="GO:0045259">
    <property type="term" value="C:proton-transporting ATP synthase complex"/>
    <property type="evidence" value="ECO:0007669"/>
    <property type="project" value="UniProtKB-KW"/>
</dbReference>
<dbReference type="GO" id="GO:0046933">
    <property type="term" value="F:proton-transporting ATP synthase activity, rotational mechanism"/>
    <property type="evidence" value="ECO:0007669"/>
    <property type="project" value="TreeGrafter"/>
</dbReference>
<dbReference type="PANTHER" id="PTHR12733">
    <property type="entry name" value="MITOCHONDRIAL ATP SYNTHASE B CHAIN"/>
    <property type="match status" value="1"/>
</dbReference>
<dbReference type="FunFam" id="1.20.5.2210:FF:000002">
    <property type="entry name" value="ATP synthase subunit 4 mitochondrial"/>
    <property type="match status" value="1"/>
</dbReference>
<reference evidence="9 11" key="1">
    <citation type="submission" date="2014-03" db="EMBL/GenBank/DDBJ databases">
        <authorList>
            <person name="Casaregola S."/>
        </authorList>
    </citation>
    <scope>NUCLEOTIDE SEQUENCE [LARGE SCALE GENOMIC DNA]</scope>
    <source>
        <strain evidence="9 11">CLIB 918</strain>
    </source>
</reference>
<dbReference type="Proteomes" id="UP000750522">
    <property type="component" value="Unassembled WGS sequence"/>
</dbReference>
<reference evidence="10" key="3">
    <citation type="submission" date="2020-01" db="EMBL/GenBank/DDBJ databases">
        <authorList>
            <person name="Perkins V."/>
            <person name="Lessard M.-H."/>
            <person name="Dugat-Bony E."/>
            <person name="Frenette M."/>
            <person name="Labrie S."/>
        </authorList>
    </citation>
    <scope>NUCLEOTIDE SEQUENCE</scope>
    <source>
        <strain evidence="10">LMA-70</strain>
    </source>
</reference>
<evidence type="ECO:0000313" key="11">
    <source>
        <dbReference type="Proteomes" id="UP000242525"/>
    </source>
</evidence>
<name>A0A0J9X8H1_GEOCN</name>
<evidence type="ECO:0000256" key="5">
    <source>
        <dbReference type="ARBA" id="ARBA00023065"/>
    </source>
</evidence>
<sequence>MSLRIASRSLAAAGRTTALRPALTGAPSLVRFYSAQQDPKEKASSILAALPGSNIVSKTGILATATAAGIYTISNGLYVVNAETCIAGVFGVLVLLASKTVAPAYKEWADTYISNVKKVLNQARETHTLAVKERIESVSLAKDVVPITQSLFAVSKETAELEAEAFVLKQKVDFAAEAKSVLDSWVRYEAQVRKREQQALAESVIAKVNKQLGDNKFQKQILAQAVADVEKIFSKA</sequence>
<dbReference type="EMBL" id="QQZK01000100">
    <property type="protein sequence ID" value="KAF5097102.1"/>
    <property type="molecule type" value="Genomic_DNA"/>
</dbReference>
<evidence type="ECO:0000256" key="6">
    <source>
        <dbReference type="ARBA" id="ARBA00023128"/>
    </source>
</evidence>
<evidence type="ECO:0000256" key="7">
    <source>
        <dbReference type="ARBA" id="ARBA00023136"/>
    </source>
</evidence>
<keyword evidence="5 8" id="KW-0406">Ion transport</keyword>
<dbReference type="Gene3D" id="1.20.5.2210">
    <property type="match status" value="1"/>
</dbReference>
<comment type="caution">
    <text evidence="9">The sequence shown here is derived from an EMBL/GenBank/DDBJ whole genome shotgun (WGS) entry which is preliminary data.</text>
</comment>
<protein>
    <recommendedName>
        <fullName evidence="8">ATP synthase subunit 4</fullName>
    </recommendedName>
</protein>
<evidence type="ECO:0000313" key="10">
    <source>
        <dbReference type="EMBL" id="KAF5097102.1"/>
    </source>
</evidence>
<proteinExistence type="inferred from homology"/>
<keyword evidence="7 8" id="KW-0472">Membrane</keyword>
<evidence type="ECO:0000313" key="9">
    <source>
        <dbReference type="EMBL" id="CDO53495.1"/>
    </source>
</evidence>